<sequence>MRQIKVKLNTYNDIDVGLEHGEEYSCLCLEYHVALVMLQYMLEFYRAKNAFEVDFTNLPTASTKTDPILLLLIKDGLSKRHNQGVFWPWKSLS</sequence>
<name>A0A8X6GYP8_TRICU</name>
<dbReference type="AlphaFoldDB" id="A0A8X6GYP8"/>
<dbReference type="Proteomes" id="UP000887116">
    <property type="component" value="Unassembled WGS sequence"/>
</dbReference>
<accession>A0A8X6GYP8</accession>
<comment type="caution">
    <text evidence="1">The sequence shown here is derived from an EMBL/GenBank/DDBJ whole genome shotgun (WGS) entry which is preliminary data.</text>
</comment>
<evidence type="ECO:0000313" key="2">
    <source>
        <dbReference type="Proteomes" id="UP000887116"/>
    </source>
</evidence>
<organism evidence="1 2">
    <name type="scientific">Trichonephila clavata</name>
    <name type="common">Joro spider</name>
    <name type="synonym">Nephila clavata</name>
    <dbReference type="NCBI Taxonomy" id="2740835"/>
    <lineage>
        <taxon>Eukaryota</taxon>
        <taxon>Metazoa</taxon>
        <taxon>Ecdysozoa</taxon>
        <taxon>Arthropoda</taxon>
        <taxon>Chelicerata</taxon>
        <taxon>Arachnida</taxon>
        <taxon>Araneae</taxon>
        <taxon>Araneomorphae</taxon>
        <taxon>Entelegynae</taxon>
        <taxon>Araneoidea</taxon>
        <taxon>Nephilidae</taxon>
        <taxon>Trichonephila</taxon>
    </lineage>
</organism>
<evidence type="ECO:0000313" key="1">
    <source>
        <dbReference type="EMBL" id="GFR13038.1"/>
    </source>
</evidence>
<keyword evidence="2" id="KW-1185">Reference proteome</keyword>
<reference evidence="1" key="1">
    <citation type="submission" date="2020-07" db="EMBL/GenBank/DDBJ databases">
        <title>Multicomponent nature underlies the extraordinary mechanical properties of spider dragline silk.</title>
        <authorList>
            <person name="Kono N."/>
            <person name="Nakamura H."/>
            <person name="Mori M."/>
            <person name="Yoshida Y."/>
            <person name="Ohtoshi R."/>
            <person name="Malay A.D."/>
            <person name="Moran D.A.P."/>
            <person name="Tomita M."/>
            <person name="Numata K."/>
            <person name="Arakawa K."/>
        </authorList>
    </citation>
    <scope>NUCLEOTIDE SEQUENCE</scope>
</reference>
<protein>
    <submittedName>
        <fullName evidence="1">Uncharacterized protein</fullName>
    </submittedName>
</protein>
<dbReference type="EMBL" id="BMAO01017057">
    <property type="protein sequence ID" value="GFR13038.1"/>
    <property type="molecule type" value="Genomic_DNA"/>
</dbReference>
<proteinExistence type="predicted"/>
<gene>
    <name evidence="1" type="ORF">TNCT_166761</name>
</gene>